<dbReference type="EMBL" id="AQHR01000041">
    <property type="protein sequence ID" value="EON78214.1"/>
    <property type="molecule type" value="Genomic_DNA"/>
</dbReference>
<evidence type="ECO:0000313" key="2">
    <source>
        <dbReference type="Proteomes" id="UP000013909"/>
    </source>
</evidence>
<sequence>MAVFEFHTLASIRIYHRFYLNVGEVMFEDLAESDRQRQLSRYRWQDFIAIEPLGNTLKLLRGHQMLTQVSNTHFTVRVRRDPEEGQRSFIPILQDLTLVFGLYYRDMFFENYTDMPFLDNRRMVWCNNLERHYVSDGLLPFPVQDSNEFSSSFLATISEVDNLCQRLGISFPVGCKGLLLLSMQGQSGDFNILNGNGTLKQHPTEFYMNFSNRSTNWRYIKPELAFSAETEQVKPLTRDGYVTLDQQADFSGDPDWPGEFAFPNPDVRFLKHEDNKLISEIYL</sequence>
<organism evidence="1 2">
    <name type="scientific">Lunatimonas lonarensis</name>
    <dbReference type="NCBI Taxonomy" id="1232681"/>
    <lineage>
        <taxon>Bacteria</taxon>
        <taxon>Pseudomonadati</taxon>
        <taxon>Bacteroidota</taxon>
        <taxon>Cytophagia</taxon>
        <taxon>Cytophagales</taxon>
        <taxon>Cyclobacteriaceae</taxon>
    </lineage>
</organism>
<dbReference type="AlphaFoldDB" id="R7ZW42"/>
<dbReference type="RefSeq" id="WP_010853555.1">
    <property type="nucleotide sequence ID" value="NZ_AQHR01000041.1"/>
</dbReference>
<dbReference type="Proteomes" id="UP000013909">
    <property type="component" value="Unassembled WGS sequence"/>
</dbReference>
<evidence type="ECO:0000313" key="1">
    <source>
        <dbReference type="EMBL" id="EON78214.1"/>
    </source>
</evidence>
<accession>R7ZW42</accession>
<reference evidence="1 2" key="1">
    <citation type="submission" date="2013-02" db="EMBL/GenBank/DDBJ databases">
        <title>A novel strain isolated from Lonar lake, Maharashtra, India.</title>
        <authorList>
            <person name="Singh A."/>
        </authorList>
    </citation>
    <scope>NUCLEOTIDE SEQUENCE [LARGE SCALE GENOMIC DNA]</scope>
    <source>
        <strain evidence="1 2">AK24</strain>
    </source>
</reference>
<keyword evidence="2" id="KW-1185">Reference proteome</keyword>
<proteinExistence type="predicted"/>
<dbReference type="STRING" id="1232681.ADIS_1411"/>
<protein>
    <submittedName>
        <fullName evidence="1">Uncharacterized protein</fullName>
    </submittedName>
</protein>
<comment type="caution">
    <text evidence="1">The sequence shown here is derived from an EMBL/GenBank/DDBJ whole genome shotgun (WGS) entry which is preliminary data.</text>
</comment>
<dbReference type="OrthoDB" id="5177801at2"/>
<gene>
    <name evidence="1" type="ORF">ADIS_1411</name>
</gene>
<name>R7ZW42_9BACT</name>